<dbReference type="AlphaFoldDB" id="A0AAD3T1J9"/>
<accession>A0AAD3T1J9</accession>
<dbReference type="GO" id="GO:0016301">
    <property type="term" value="F:kinase activity"/>
    <property type="evidence" value="ECO:0007669"/>
    <property type="project" value="UniProtKB-KW"/>
</dbReference>
<gene>
    <name evidence="2" type="ORF">Nepgr_021842</name>
</gene>
<dbReference type="Pfam" id="PF04927">
    <property type="entry name" value="SMP"/>
    <property type="match status" value="1"/>
</dbReference>
<sequence>MQSAEAMAYGQTQKGGSAAVMQSAADINERIGLVGHLDGSYVTEELGFTVTEVDVIIPESVGGQLKENAEMSSSSSFSFLQGAFTSSQQLPIPQKLEISRLQTLSVIDSKARTRRRDHAARHSRIRKKYPRCNCDEERIWSIKNILECQTAVLPCGQDRSWTVEEVDIIEVVADQMAMDISHAAVLEDSQLMRDKLEDQNHAWQRAKKNGIRLAK</sequence>
<evidence type="ECO:0000259" key="1">
    <source>
        <dbReference type="Pfam" id="PF04927"/>
    </source>
</evidence>
<dbReference type="InterPro" id="IPR007011">
    <property type="entry name" value="LEA_SMP_dom"/>
</dbReference>
<dbReference type="GO" id="GO:0005524">
    <property type="term" value="F:ATP binding"/>
    <property type="evidence" value="ECO:0007669"/>
    <property type="project" value="UniProtKB-KW"/>
</dbReference>
<protein>
    <recommendedName>
        <fullName evidence="1">SMP domain-containing protein</fullName>
    </recommendedName>
</protein>
<name>A0AAD3T1J9_NEPGR</name>
<reference evidence="2" key="1">
    <citation type="submission" date="2023-05" db="EMBL/GenBank/DDBJ databases">
        <title>Nepenthes gracilis genome sequencing.</title>
        <authorList>
            <person name="Fukushima K."/>
        </authorList>
    </citation>
    <scope>NUCLEOTIDE SEQUENCE</scope>
    <source>
        <strain evidence="2">SING2019-196</strain>
    </source>
</reference>
<dbReference type="PANTHER" id="PTHR24423:SF633">
    <property type="entry name" value="ETHYLENE RECEPTOR 2"/>
    <property type="match status" value="1"/>
</dbReference>
<dbReference type="PANTHER" id="PTHR24423">
    <property type="entry name" value="TWO-COMPONENT SENSOR HISTIDINE KINASE"/>
    <property type="match status" value="1"/>
</dbReference>
<dbReference type="EMBL" id="BSYO01000021">
    <property type="protein sequence ID" value="GMH20001.1"/>
    <property type="molecule type" value="Genomic_DNA"/>
</dbReference>
<dbReference type="Proteomes" id="UP001279734">
    <property type="component" value="Unassembled WGS sequence"/>
</dbReference>
<evidence type="ECO:0000313" key="3">
    <source>
        <dbReference type="Proteomes" id="UP001279734"/>
    </source>
</evidence>
<dbReference type="GO" id="GO:0005783">
    <property type="term" value="C:endoplasmic reticulum"/>
    <property type="evidence" value="ECO:0007669"/>
    <property type="project" value="TreeGrafter"/>
</dbReference>
<organism evidence="2 3">
    <name type="scientific">Nepenthes gracilis</name>
    <name type="common">Slender pitcher plant</name>
    <dbReference type="NCBI Taxonomy" id="150966"/>
    <lineage>
        <taxon>Eukaryota</taxon>
        <taxon>Viridiplantae</taxon>
        <taxon>Streptophyta</taxon>
        <taxon>Embryophyta</taxon>
        <taxon>Tracheophyta</taxon>
        <taxon>Spermatophyta</taxon>
        <taxon>Magnoliopsida</taxon>
        <taxon>eudicotyledons</taxon>
        <taxon>Gunneridae</taxon>
        <taxon>Pentapetalae</taxon>
        <taxon>Caryophyllales</taxon>
        <taxon>Nepenthaceae</taxon>
        <taxon>Nepenthes</taxon>
    </lineage>
</organism>
<dbReference type="GO" id="GO:0051740">
    <property type="term" value="F:ethylene binding"/>
    <property type="evidence" value="ECO:0007669"/>
    <property type="project" value="TreeGrafter"/>
</dbReference>
<feature type="domain" description="SMP" evidence="1">
    <location>
        <begin position="1"/>
        <end position="30"/>
    </location>
</feature>
<proteinExistence type="predicted"/>
<dbReference type="GO" id="GO:0038199">
    <property type="term" value="F:ethylene receptor activity"/>
    <property type="evidence" value="ECO:0007669"/>
    <property type="project" value="TreeGrafter"/>
</dbReference>
<keyword evidence="3" id="KW-1185">Reference proteome</keyword>
<dbReference type="GO" id="GO:0046872">
    <property type="term" value="F:metal ion binding"/>
    <property type="evidence" value="ECO:0007669"/>
    <property type="project" value="UniProtKB-KW"/>
</dbReference>
<comment type="caution">
    <text evidence="2">The sequence shown here is derived from an EMBL/GenBank/DDBJ whole genome shotgun (WGS) entry which is preliminary data.</text>
</comment>
<evidence type="ECO:0000313" key="2">
    <source>
        <dbReference type="EMBL" id="GMH20001.1"/>
    </source>
</evidence>